<organism evidence="3 4">
    <name type="scientific">Amycolatopsis carbonis</name>
    <dbReference type="NCBI Taxonomy" id="715471"/>
    <lineage>
        <taxon>Bacteria</taxon>
        <taxon>Bacillati</taxon>
        <taxon>Actinomycetota</taxon>
        <taxon>Actinomycetes</taxon>
        <taxon>Pseudonocardiales</taxon>
        <taxon>Pseudonocardiaceae</taxon>
        <taxon>Amycolatopsis</taxon>
    </lineage>
</organism>
<dbReference type="SUPFAM" id="SSF50974">
    <property type="entry name" value="Nitrous oxide reductase, N-terminal domain"/>
    <property type="match status" value="1"/>
</dbReference>
<dbReference type="SUPFAM" id="SSF50956">
    <property type="entry name" value="Thermostable phytase (3-phytase)"/>
    <property type="match status" value="1"/>
</dbReference>
<dbReference type="PANTHER" id="PTHR47197">
    <property type="entry name" value="PROTEIN NIRF"/>
    <property type="match status" value="1"/>
</dbReference>
<dbReference type="Proteomes" id="UP001236014">
    <property type="component" value="Chromosome"/>
</dbReference>
<feature type="region of interest" description="Disordered" evidence="1">
    <location>
        <begin position="341"/>
        <end position="373"/>
    </location>
</feature>
<evidence type="ECO:0000313" key="3">
    <source>
        <dbReference type="EMBL" id="WIX82715.1"/>
    </source>
</evidence>
<dbReference type="AlphaFoldDB" id="A0A9Y2ILU9"/>
<keyword evidence="4" id="KW-1185">Reference proteome</keyword>
<protein>
    <submittedName>
        <fullName evidence="3">Beta-propeller fold lactonase family protein</fullName>
    </submittedName>
</protein>
<dbReference type="InterPro" id="IPR011045">
    <property type="entry name" value="N2O_reductase_N"/>
</dbReference>
<dbReference type="KEGG" id="acab:QRX50_19010"/>
<sequence>MVKRVIAGGLAAVVAVGLAACSSDEPAAPAAPGPRAVYVTNWASDTVAEFGLDEDGALKTPAISLPVGKGDTHPQASVRSRDGKWLYVGNWGTRDVTPFRIEVDGRLTAFPSAHGPAPEPVTPSGIALSPDGKNLYTANFSNGGDGTVSHYRVSADGLPHGVATIPAHGRGTTALAVSPDGRTLVTANSASGDISTFTIAGDGSLTWVTTVATGKGAFFAAITPDSSHVLVTNSLADSISFLHLGANSRPTLVSTVPNPAHEPRGIVLTAQGDRAYIANFANGTGPGHITTFTVTATGISPAGPAVATGGNGAEGIALSHDGRSLYNANFNTNGDGSVTSYPLAADGSVGTPRPPVLTGGRQPDLTSITLPES</sequence>
<dbReference type="InterPro" id="IPR051200">
    <property type="entry name" value="Host-pathogen_enzymatic-act"/>
</dbReference>
<feature type="chain" id="PRO_5040719794" evidence="2">
    <location>
        <begin position="28"/>
        <end position="373"/>
    </location>
</feature>
<dbReference type="RefSeq" id="WP_285973280.1">
    <property type="nucleotide sequence ID" value="NZ_CP127294.1"/>
</dbReference>
<dbReference type="PROSITE" id="PS51257">
    <property type="entry name" value="PROKAR_LIPOPROTEIN"/>
    <property type="match status" value="1"/>
</dbReference>
<evidence type="ECO:0000313" key="4">
    <source>
        <dbReference type="Proteomes" id="UP001236014"/>
    </source>
</evidence>
<dbReference type="Pfam" id="PF10282">
    <property type="entry name" value="Lactonase"/>
    <property type="match status" value="1"/>
</dbReference>
<dbReference type="InterPro" id="IPR019405">
    <property type="entry name" value="Lactonase_7-beta_prop"/>
</dbReference>
<dbReference type="InterPro" id="IPR015943">
    <property type="entry name" value="WD40/YVTN_repeat-like_dom_sf"/>
</dbReference>
<dbReference type="EMBL" id="CP127294">
    <property type="protein sequence ID" value="WIX82715.1"/>
    <property type="molecule type" value="Genomic_DNA"/>
</dbReference>
<evidence type="ECO:0000256" key="2">
    <source>
        <dbReference type="SAM" id="SignalP"/>
    </source>
</evidence>
<evidence type="ECO:0000256" key="1">
    <source>
        <dbReference type="SAM" id="MobiDB-lite"/>
    </source>
</evidence>
<name>A0A9Y2ILU9_9PSEU</name>
<proteinExistence type="predicted"/>
<dbReference type="Gene3D" id="2.130.10.10">
    <property type="entry name" value="YVTN repeat-like/Quinoprotein amine dehydrogenase"/>
    <property type="match status" value="4"/>
</dbReference>
<keyword evidence="2" id="KW-0732">Signal</keyword>
<feature type="compositionally biased region" description="Polar residues" evidence="1">
    <location>
        <begin position="364"/>
        <end position="373"/>
    </location>
</feature>
<dbReference type="PANTHER" id="PTHR47197:SF3">
    <property type="entry name" value="DIHYDRO-HEME D1 DEHYDROGENASE"/>
    <property type="match status" value="1"/>
</dbReference>
<feature type="signal peptide" evidence="2">
    <location>
        <begin position="1"/>
        <end position="27"/>
    </location>
</feature>
<gene>
    <name evidence="3" type="ORF">QRX50_19010</name>
</gene>
<reference evidence="3 4" key="1">
    <citation type="submission" date="2023-06" db="EMBL/GenBank/DDBJ databases">
        <authorList>
            <person name="Oyuntsetseg B."/>
            <person name="Kim S.B."/>
        </authorList>
    </citation>
    <scope>NUCLEOTIDE SEQUENCE [LARGE SCALE GENOMIC DNA]</scope>
    <source>
        <strain evidence="3 4">2-15</strain>
    </source>
</reference>
<accession>A0A9Y2ILU9</accession>